<evidence type="ECO:0000313" key="2">
    <source>
        <dbReference type="Proteomes" id="UP000025061"/>
    </source>
</evidence>
<reference evidence="1 2" key="1">
    <citation type="submission" date="2013-04" db="EMBL/GenBank/DDBJ databases">
        <title>Hyphomonas hirschiana VP5 Genome Sequencing.</title>
        <authorList>
            <person name="Lai Q."/>
            <person name="Shao Z."/>
        </authorList>
    </citation>
    <scope>NUCLEOTIDE SEQUENCE [LARGE SCALE GENOMIC DNA]</scope>
    <source>
        <strain evidence="1 2">VP5</strain>
    </source>
</reference>
<organism evidence="1 2">
    <name type="scientific">Hyphomonas hirschiana VP5</name>
    <dbReference type="NCBI Taxonomy" id="1280951"/>
    <lineage>
        <taxon>Bacteria</taxon>
        <taxon>Pseudomonadati</taxon>
        <taxon>Pseudomonadota</taxon>
        <taxon>Alphaproteobacteria</taxon>
        <taxon>Hyphomonadales</taxon>
        <taxon>Hyphomonadaceae</taxon>
        <taxon>Hyphomonas</taxon>
    </lineage>
</organism>
<dbReference type="EMBL" id="ARYI01000004">
    <property type="protein sequence ID" value="KCZ95325.1"/>
    <property type="molecule type" value="Genomic_DNA"/>
</dbReference>
<sequence>MRGDLKSAWPYVWSDIWVRLYETRGAPVELFSEMYAALISRPRPPATPPEPTVFDADGNMTDSEEIAAATAFREALEAYNRERLAYEQALTAEPESARTWLREGLQATLRTEADAVTALEKAFTKLNDIGGDALSNRYVNLVEAFIEKYNLRYDLRRPFTLHPTLSGVFTQLICQLKGATTNDVHLDAIMRDFEDSFRDLKSGVTPARIKACISRQANLLEAIGQIAPNVTGNTLGAICDQVGTWPHEGLKESAKSIYRFANQYPGIRHAGTHATQLREIELRDLIAVSVMLAGITPYLTDRMSNEAIYGVGA</sequence>
<dbReference type="AlphaFoldDB" id="A0A059FX76"/>
<comment type="caution">
    <text evidence="1">The sequence shown here is derived from an EMBL/GenBank/DDBJ whole genome shotgun (WGS) entry which is preliminary data.</text>
</comment>
<accession>A0A059FX76</accession>
<dbReference type="Proteomes" id="UP000025061">
    <property type="component" value="Unassembled WGS sequence"/>
</dbReference>
<protein>
    <submittedName>
        <fullName evidence="1">Uncharacterized protein</fullName>
    </submittedName>
</protein>
<proteinExistence type="predicted"/>
<gene>
    <name evidence="1" type="ORF">HHI_06629</name>
</gene>
<evidence type="ECO:0000313" key="1">
    <source>
        <dbReference type="EMBL" id="KCZ95325.1"/>
    </source>
</evidence>
<name>A0A059FX76_9PROT</name>
<keyword evidence="2" id="KW-1185">Reference proteome</keyword>